<evidence type="ECO:0000259" key="9">
    <source>
        <dbReference type="SMART" id="SM00831"/>
    </source>
</evidence>
<feature type="transmembrane region" description="Helical" evidence="8">
    <location>
        <begin position="758"/>
        <end position="777"/>
    </location>
</feature>
<dbReference type="RefSeq" id="WP_091868392.1">
    <property type="nucleotide sequence ID" value="NZ_FNAO01000005.1"/>
</dbReference>
<dbReference type="SUPFAM" id="SSF81665">
    <property type="entry name" value="Calcium ATPase, transmembrane domain M"/>
    <property type="match status" value="1"/>
</dbReference>
<dbReference type="OrthoDB" id="1521937at2"/>
<dbReference type="InterPro" id="IPR023214">
    <property type="entry name" value="HAD_sf"/>
</dbReference>
<keyword evidence="3" id="KW-0547">Nucleotide-binding</keyword>
<keyword evidence="7 8" id="KW-0472">Membrane</keyword>
<dbReference type="InterPro" id="IPR006068">
    <property type="entry name" value="ATPase_P-typ_cation-transptr_C"/>
</dbReference>
<feature type="domain" description="Cation-transporting P-type ATPase N-terminal" evidence="9">
    <location>
        <begin position="4"/>
        <end position="78"/>
    </location>
</feature>
<dbReference type="InterPro" id="IPR059000">
    <property type="entry name" value="ATPase_P-type_domA"/>
</dbReference>
<dbReference type="InterPro" id="IPR001757">
    <property type="entry name" value="P_typ_ATPase"/>
</dbReference>
<dbReference type="SFLD" id="SFLDS00003">
    <property type="entry name" value="Haloacid_Dehalogenase"/>
    <property type="match status" value="1"/>
</dbReference>
<feature type="transmembrane region" description="Helical" evidence="8">
    <location>
        <begin position="275"/>
        <end position="296"/>
    </location>
</feature>
<dbReference type="InterPro" id="IPR036412">
    <property type="entry name" value="HAD-like_sf"/>
</dbReference>
<dbReference type="Pfam" id="PF00689">
    <property type="entry name" value="Cation_ATPase_C"/>
    <property type="match status" value="1"/>
</dbReference>
<dbReference type="SUPFAM" id="SSF81660">
    <property type="entry name" value="Metal cation-transporting ATPase, ATP-binding domain N"/>
    <property type="match status" value="1"/>
</dbReference>
<evidence type="ECO:0000256" key="2">
    <source>
        <dbReference type="ARBA" id="ARBA00022692"/>
    </source>
</evidence>
<keyword evidence="5" id="KW-1278">Translocase</keyword>
<dbReference type="Gene3D" id="3.40.50.1000">
    <property type="entry name" value="HAD superfamily/HAD-like"/>
    <property type="match status" value="1"/>
</dbReference>
<feature type="transmembrane region" description="Helical" evidence="8">
    <location>
        <begin position="707"/>
        <end position="729"/>
    </location>
</feature>
<feature type="transmembrane region" description="Helical" evidence="8">
    <location>
        <begin position="789"/>
        <end position="809"/>
    </location>
</feature>
<dbReference type="EMBL" id="FNAO01000005">
    <property type="protein sequence ID" value="SDE44080.1"/>
    <property type="molecule type" value="Genomic_DNA"/>
</dbReference>
<dbReference type="Gene3D" id="2.70.150.10">
    <property type="entry name" value="Calcium-transporting ATPase, cytoplasmic transduction domain A"/>
    <property type="match status" value="1"/>
</dbReference>
<proteinExistence type="predicted"/>
<feature type="transmembrane region" description="Helical" evidence="8">
    <location>
        <begin position="821"/>
        <end position="844"/>
    </location>
</feature>
<evidence type="ECO:0000256" key="8">
    <source>
        <dbReference type="SAM" id="Phobius"/>
    </source>
</evidence>
<dbReference type="PROSITE" id="PS00154">
    <property type="entry name" value="ATPASE_E1_E2"/>
    <property type="match status" value="1"/>
</dbReference>
<dbReference type="InterPro" id="IPR023298">
    <property type="entry name" value="ATPase_P-typ_TM_dom_sf"/>
</dbReference>
<keyword evidence="6 8" id="KW-1133">Transmembrane helix</keyword>
<dbReference type="Proteomes" id="UP000199109">
    <property type="component" value="Unassembled WGS sequence"/>
</dbReference>
<evidence type="ECO:0000256" key="1">
    <source>
        <dbReference type="ARBA" id="ARBA00004141"/>
    </source>
</evidence>
<dbReference type="PANTHER" id="PTHR42861">
    <property type="entry name" value="CALCIUM-TRANSPORTING ATPASE"/>
    <property type="match status" value="1"/>
</dbReference>
<dbReference type="PRINTS" id="PR00119">
    <property type="entry name" value="CATATPASE"/>
</dbReference>
<keyword evidence="2 8" id="KW-0812">Transmembrane</keyword>
<dbReference type="InterPro" id="IPR023299">
    <property type="entry name" value="ATPase_P-typ_cyto_dom_N"/>
</dbReference>
<feature type="transmembrane region" description="Helical" evidence="8">
    <location>
        <begin position="82"/>
        <end position="104"/>
    </location>
</feature>
<dbReference type="Pfam" id="PF00122">
    <property type="entry name" value="E1-E2_ATPase"/>
    <property type="match status" value="1"/>
</dbReference>
<dbReference type="InterPro" id="IPR004014">
    <property type="entry name" value="ATPase_P-typ_cation-transptr_N"/>
</dbReference>
<dbReference type="Pfam" id="PF13246">
    <property type="entry name" value="Cation_ATPase"/>
    <property type="match status" value="1"/>
</dbReference>
<evidence type="ECO:0000256" key="5">
    <source>
        <dbReference type="ARBA" id="ARBA00022967"/>
    </source>
</evidence>
<dbReference type="GO" id="GO:0005524">
    <property type="term" value="F:ATP binding"/>
    <property type="evidence" value="ECO:0007669"/>
    <property type="project" value="UniProtKB-KW"/>
</dbReference>
<feature type="transmembrane region" description="Helical" evidence="8">
    <location>
        <begin position="245"/>
        <end position="263"/>
    </location>
</feature>
<dbReference type="PRINTS" id="PR00120">
    <property type="entry name" value="HATPASE"/>
</dbReference>
<dbReference type="SUPFAM" id="SSF56784">
    <property type="entry name" value="HAD-like"/>
    <property type="match status" value="1"/>
</dbReference>
<evidence type="ECO:0000256" key="7">
    <source>
        <dbReference type="ARBA" id="ARBA00023136"/>
    </source>
</evidence>
<dbReference type="SFLD" id="SFLDF00027">
    <property type="entry name" value="p-type_atpase"/>
    <property type="match status" value="1"/>
</dbReference>
<keyword evidence="4" id="KW-0067">ATP-binding</keyword>
<dbReference type="SFLD" id="SFLDG00002">
    <property type="entry name" value="C1.7:_P-type_atpase_like"/>
    <property type="match status" value="1"/>
</dbReference>
<dbReference type="SUPFAM" id="SSF81653">
    <property type="entry name" value="Calcium ATPase, transduction domain A"/>
    <property type="match status" value="1"/>
</dbReference>
<feature type="transmembrane region" description="Helical" evidence="8">
    <location>
        <begin position="680"/>
        <end position="701"/>
    </location>
</feature>
<organism evidence="10 11">
    <name type="scientific">Pricia antarctica</name>
    <dbReference type="NCBI Taxonomy" id="641691"/>
    <lineage>
        <taxon>Bacteria</taxon>
        <taxon>Pseudomonadati</taxon>
        <taxon>Bacteroidota</taxon>
        <taxon>Flavobacteriia</taxon>
        <taxon>Flavobacteriales</taxon>
        <taxon>Flavobacteriaceae</taxon>
        <taxon>Pricia</taxon>
    </lineage>
</organism>
<dbReference type="Gene3D" id="3.40.1110.10">
    <property type="entry name" value="Calcium-transporting ATPase, cytoplasmic domain N"/>
    <property type="match status" value="1"/>
</dbReference>
<dbReference type="Pfam" id="PF00690">
    <property type="entry name" value="Cation_ATPase_N"/>
    <property type="match status" value="1"/>
</dbReference>
<dbReference type="InterPro" id="IPR044492">
    <property type="entry name" value="P_typ_ATPase_HD_dom"/>
</dbReference>
<dbReference type="InterPro" id="IPR008250">
    <property type="entry name" value="ATPase_P-typ_transduc_dom_A_sf"/>
</dbReference>
<name>A0A1G7CZ74_9FLAO</name>
<feature type="transmembrane region" description="Helical" evidence="8">
    <location>
        <begin position="58"/>
        <end position="76"/>
    </location>
</feature>
<evidence type="ECO:0000256" key="4">
    <source>
        <dbReference type="ARBA" id="ARBA00022840"/>
    </source>
</evidence>
<dbReference type="GO" id="GO:0016887">
    <property type="term" value="F:ATP hydrolysis activity"/>
    <property type="evidence" value="ECO:0007669"/>
    <property type="project" value="InterPro"/>
</dbReference>
<gene>
    <name evidence="10" type="ORF">SAMN05421636_10576</name>
</gene>
<dbReference type="SMART" id="SM00831">
    <property type="entry name" value="Cation_ATPase_N"/>
    <property type="match status" value="1"/>
</dbReference>
<reference evidence="10 11" key="1">
    <citation type="submission" date="2016-10" db="EMBL/GenBank/DDBJ databases">
        <authorList>
            <person name="de Groot N.N."/>
        </authorList>
    </citation>
    <scope>NUCLEOTIDE SEQUENCE [LARGE SCALE GENOMIC DNA]</scope>
    <source>
        <strain evidence="10 11">DSM 23421</strain>
    </source>
</reference>
<evidence type="ECO:0000256" key="3">
    <source>
        <dbReference type="ARBA" id="ARBA00022741"/>
    </source>
</evidence>
<evidence type="ECO:0000256" key="6">
    <source>
        <dbReference type="ARBA" id="ARBA00022989"/>
    </source>
</evidence>
<protein>
    <submittedName>
        <fullName evidence="10">Ca2+-transporting ATPase</fullName>
    </submittedName>
</protein>
<keyword evidence="11" id="KW-1185">Reference proteome</keyword>
<dbReference type="AlphaFoldDB" id="A0A1G7CZ74"/>
<dbReference type="GO" id="GO:0016020">
    <property type="term" value="C:membrane"/>
    <property type="evidence" value="ECO:0007669"/>
    <property type="project" value="UniProtKB-SubCell"/>
</dbReference>
<dbReference type="Gene3D" id="1.20.1110.10">
    <property type="entry name" value="Calcium-transporting ATPase, transmembrane domain"/>
    <property type="match status" value="1"/>
</dbReference>
<dbReference type="InterPro" id="IPR018303">
    <property type="entry name" value="ATPase_P-typ_P_site"/>
</dbReference>
<comment type="subcellular location">
    <subcellularLocation>
        <location evidence="1">Membrane</location>
        <topology evidence="1">Multi-pass membrane protein</topology>
    </subcellularLocation>
</comment>
<dbReference type="NCBIfam" id="TIGR01494">
    <property type="entry name" value="ATPase_P-type"/>
    <property type="match status" value="2"/>
</dbReference>
<feature type="transmembrane region" description="Helical" evidence="8">
    <location>
        <begin position="856"/>
        <end position="874"/>
    </location>
</feature>
<evidence type="ECO:0000313" key="10">
    <source>
        <dbReference type="EMBL" id="SDE44080.1"/>
    </source>
</evidence>
<dbReference type="STRING" id="641691.SAMN05421636_10576"/>
<accession>A0A1G7CZ74</accession>
<sequence>MVQKPFSLESADVAVQLNSNIDSGLTVSRAKEYLKTYGENQVPEHRPKKRIRILLDQLIDPIIYILVAAALLAFLFRDWLEGIAILVVILISTAIGFFMELQAVRSLEALRKMGQAMTTVIREDKISKITASELVPGDLIMMESGDVISADARLVAVDNLTIKESALTGESVPIHKKTIILSADLPITAQLNMVFKGTMVMTGFGRAIVTATGKHTQLGNIQQMGIDAQKQATPLEKKLNHLSKWLIWLTLILTIIIVISGYLNGKDLVLMIETGVALAVAAIPEGLPIVATIALARGMLRLSKKQVIIKKMEAVETLGATDIICTDKTGTLTEDKMEVHTLVFEDGYLADIPHKNRGEFGGLGNTLAFDRMLMASILCNNVKSISLEGYGDSMEVALLNFASRIGYTPEDIRKKFPEILELPFDAERKLMATAHLSEDGFQVFVKGAFESLVVHCETILKDDKTIPFDNKEKWFGQVHELASQGLRTLAFAHKSTENQPTLDTLLKDLTFVGIMGCIDPARNDVRATIDIYKKAGIKVIMVTGDHPGTSQKIAEEIGLLSLSADRSKVLQGQNLERTEDIDAIQTEQLLNAVVFARTTPEQKLRLIQLYQKHNHVVGMIGDGINDVPALRKADIGIAMGIRGTGAAREAADVILKNDKFTAIEMAINQGRVVFQNIRQFVVYLLSCNLAEILSVGIAALLNLPSPLLPLQILFLNLVTDTFPALALGLGKGQKDSMELPPRNPKEPIMTRNDWYDTVVYGLTISMSVLGIVVYADTVLQLDADTINNMAFYTLVMAQLLNIFNMPKLSQSFLKNEVTTNVWVWGALVLSLTITFGVYLIPPVARALSLKTFFFEQWGWAALFALGSLVLAQLIKRLGTIFKEKELNP</sequence>
<evidence type="ECO:0000313" key="11">
    <source>
        <dbReference type="Proteomes" id="UP000199109"/>
    </source>
</evidence>